<dbReference type="Proteomes" id="UP000790709">
    <property type="component" value="Unassembled WGS sequence"/>
</dbReference>
<organism evidence="1 2">
    <name type="scientific">Leucogyrophana mollusca</name>
    <dbReference type="NCBI Taxonomy" id="85980"/>
    <lineage>
        <taxon>Eukaryota</taxon>
        <taxon>Fungi</taxon>
        <taxon>Dikarya</taxon>
        <taxon>Basidiomycota</taxon>
        <taxon>Agaricomycotina</taxon>
        <taxon>Agaricomycetes</taxon>
        <taxon>Agaricomycetidae</taxon>
        <taxon>Boletales</taxon>
        <taxon>Boletales incertae sedis</taxon>
        <taxon>Leucogyrophana</taxon>
    </lineage>
</organism>
<proteinExistence type="predicted"/>
<protein>
    <submittedName>
        <fullName evidence="1">Uncharacterized protein</fullName>
    </submittedName>
</protein>
<evidence type="ECO:0000313" key="1">
    <source>
        <dbReference type="EMBL" id="KAH7928160.1"/>
    </source>
</evidence>
<comment type="caution">
    <text evidence="1">The sequence shown here is derived from an EMBL/GenBank/DDBJ whole genome shotgun (WGS) entry which is preliminary data.</text>
</comment>
<reference evidence="1" key="1">
    <citation type="journal article" date="2021" name="New Phytol.">
        <title>Evolutionary innovations through gain and loss of genes in the ectomycorrhizal Boletales.</title>
        <authorList>
            <person name="Wu G."/>
            <person name="Miyauchi S."/>
            <person name="Morin E."/>
            <person name="Kuo A."/>
            <person name="Drula E."/>
            <person name="Varga T."/>
            <person name="Kohler A."/>
            <person name="Feng B."/>
            <person name="Cao Y."/>
            <person name="Lipzen A."/>
            <person name="Daum C."/>
            <person name="Hundley H."/>
            <person name="Pangilinan J."/>
            <person name="Johnson J."/>
            <person name="Barry K."/>
            <person name="LaButti K."/>
            <person name="Ng V."/>
            <person name="Ahrendt S."/>
            <person name="Min B."/>
            <person name="Choi I.G."/>
            <person name="Park H."/>
            <person name="Plett J.M."/>
            <person name="Magnuson J."/>
            <person name="Spatafora J.W."/>
            <person name="Nagy L.G."/>
            <person name="Henrissat B."/>
            <person name="Grigoriev I.V."/>
            <person name="Yang Z.L."/>
            <person name="Xu J."/>
            <person name="Martin F.M."/>
        </authorList>
    </citation>
    <scope>NUCLEOTIDE SEQUENCE</scope>
    <source>
        <strain evidence="1">KUC20120723A-06</strain>
    </source>
</reference>
<accession>A0ACB8BSN3</accession>
<keyword evidence="2" id="KW-1185">Reference proteome</keyword>
<dbReference type="EMBL" id="MU266356">
    <property type="protein sequence ID" value="KAH7928160.1"/>
    <property type="molecule type" value="Genomic_DNA"/>
</dbReference>
<evidence type="ECO:0000313" key="2">
    <source>
        <dbReference type="Proteomes" id="UP000790709"/>
    </source>
</evidence>
<sequence length="174" mass="19124">MTRLPTLPTYLDAMQQLLAFTLQIPPVDPSTSLRVTFLLRLTGDLMSSIPGYPPHIKDLPQLLEFFDDLDQAWLAVLKSQIWDPESGEGVDLVVPIDAIDAGKPTMTSSPMNQTERTRLRSLLVTGTASLEEWLTGLDVAGEDYQLALERTGMQQKMGSFEGVINDPAGMEGTC</sequence>
<gene>
    <name evidence="1" type="ORF">BV22DRAFT_1110632</name>
</gene>
<name>A0ACB8BSN3_9AGAM</name>